<dbReference type="GO" id="GO:0030488">
    <property type="term" value="P:tRNA methylation"/>
    <property type="evidence" value="ECO:0007669"/>
    <property type="project" value="TreeGrafter"/>
</dbReference>
<protein>
    <submittedName>
        <fullName evidence="6">Uncharacterized protein</fullName>
    </submittedName>
</protein>
<name>A0A7J6DL62_CANSA</name>
<evidence type="ECO:0000256" key="3">
    <source>
        <dbReference type="ARBA" id="ARBA00022574"/>
    </source>
</evidence>
<organism evidence="6 7">
    <name type="scientific">Cannabis sativa</name>
    <name type="common">Hemp</name>
    <name type="synonym">Marijuana</name>
    <dbReference type="NCBI Taxonomy" id="3483"/>
    <lineage>
        <taxon>Eukaryota</taxon>
        <taxon>Viridiplantae</taxon>
        <taxon>Streptophyta</taxon>
        <taxon>Embryophyta</taxon>
        <taxon>Tracheophyta</taxon>
        <taxon>Spermatophyta</taxon>
        <taxon>Magnoliopsida</taxon>
        <taxon>eudicotyledons</taxon>
        <taxon>Gunneridae</taxon>
        <taxon>Pentapetalae</taxon>
        <taxon>rosids</taxon>
        <taxon>fabids</taxon>
        <taxon>Rosales</taxon>
        <taxon>Cannabaceae</taxon>
        <taxon>Cannabis</taxon>
    </lineage>
</organism>
<dbReference type="Proteomes" id="UP000583929">
    <property type="component" value="Unassembled WGS sequence"/>
</dbReference>
<keyword evidence="3" id="KW-0853">WD repeat</keyword>
<dbReference type="SUPFAM" id="SSF50978">
    <property type="entry name" value="WD40 repeat-like"/>
    <property type="match status" value="1"/>
</dbReference>
<dbReference type="InterPro" id="IPR036322">
    <property type="entry name" value="WD40_repeat_dom_sf"/>
</dbReference>
<evidence type="ECO:0000313" key="7">
    <source>
        <dbReference type="Proteomes" id="UP000583929"/>
    </source>
</evidence>
<dbReference type="InterPro" id="IPR051973">
    <property type="entry name" value="tRNA_Anticodon_Mtase-Reg"/>
</dbReference>
<keyword evidence="7" id="KW-1185">Reference proteome</keyword>
<evidence type="ECO:0000256" key="4">
    <source>
        <dbReference type="ARBA" id="ARBA00022694"/>
    </source>
</evidence>
<dbReference type="PANTHER" id="PTHR14344">
    <property type="entry name" value="WD REPEAT PROTEIN"/>
    <property type="match status" value="1"/>
</dbReference>
<dbReference type="Gene3D" id="2.130.10.10">
    <property type="entry name" value="YVTN repeat-like/Quinoprotein amine dehydrogenase"/>
    <property type="match status" value="1"/>
</dbReference>
<sequence>MTRDEGLPSSSSEVFSIWWRKFCKKFFILHDEVSMRFYLRMVACFGVRVLEFVNCNEKKTIMAVELQQSDSCCLQSSQYIGEISALSLLLFPHRLSSLPYLLAGSGSQLLVYDLELGNMVNSFDVFHGIRVHGISSSNIHSSKIAIFCEKRVKLYSLGLAQLGLDLTLLQSLPKFGSWVLDVCFLKGHWSSSQEQEANSHLVVGCSDNSVLLWDMSNSSVVLHVQSPG</sequence>
<dbReference type="GO" id="GO:0005737">
    <property type="term" value="C:cytoplasm"/>
    <property type="evidence" value="ECO:0007669"/>
    <property type="project" value="UniProtKB-SubCell"/>
</dbReference>
<dbReference type="PANTHER" id="PTHR14344:SF3">
    <property type="entry name" value="WD REPEAT-CONTAINING PROTEIN 6"/>
    <property type="match status" value="1"/>
</dbReference>
<comment type="caution">
    <text evidence="6">The sequence shown here is derived from an EMBL/GenBank/DDBJ whole genome shotgun (WGS) entry which is preliminary data.</text>
</comment>
<keyword evidence="4" id="KW-0819">tRNA processing</keyword>
<evidence type="ECO:0000256" key="2">
    <source>
        <dbReference type="ARBA" id="ARBA00022490"/>
    </source>
</evidence>
<evidence type="ECO:0000256" key="5">
    <source>
        <dbReference type="ARBA" id="ARBA00022737"/>
    </source>
</evidence>
<keyword evidence="5" id="KW-0677">Repeat</keyword>
<accession>A0A7J6DL62</accession>
<gene>
    <name evidence="6" type="ORF">G4B88_024805</name>
</gene>
<dbReference type="AlphaFoldDB" id="A0A7J6DL62"/>
<keyword evidence="2" id="KW-0963">Cytoplasm</keyword>
<evidence type="ECO:0000313" key="6">
    <source>
        <dbReference type="EMBL" id="KAF4346349.1"/>
    </source>
</evidence>
<dbReference type="EMBL" id="JAATIQ010001044">
    <property type="protein sequence ID" value="KAF4346349.1"/>
    <property type="molecule type" value="Genomic_DNA"/>
</dbReference>
<evidence type="ECO:0000256" key="1">
    <source>
        <dbReference type="ARBA" id="ARBA00004496"/>
    </source>
</evidence>
<dbReference type="InterPro" id="IPR015943">
    <property type="entry name" value="WD40/YVTN_repeat-like_dom_sf"/>
</dbReference>
<proteinExistence type="predicted"/>
<reference evidence="6 7" key="1">
    <citation type="journal article" date="2020" name="bioRxiv">
        <title>Sequence and annotation of 42 cannabis genomes reveals extensive copy number variation in cannabinoid synthesis and pathogen resistance genes.</title>
        <authorList>
            <person name="Mckernan K.J."/>
            <person name="Helbert Y."/>
            <person name="Kane L.T."/>
            <person name="Ebling H."/>
            <person name="Zhang L."/>
            <person name="Liu B."/>
            <person name="Eaton Z."/>
            <person name="Mclaughlin S."/>
            <person name="Kingan S."/>
            <person name="Baybayan P."/>
            <person name="Concepcion G."/>
            <person name="Jordan M."/>
            <person name="Riva A."/>
            <person name="Barbazuk W."/>
            <person name="Harkins T."/>
        </authorList>
    </citation>
    <scope>NUCLEOTIDE SEQUENCE [LARGE SCALE GENOMIC DNA]</scope>
    <source>
        <strain evidence="7">cv. Jamaican Lion 4</strain>
        <tissue evidence="6">Leaf</tissue>
    </source>
</reference>
<comment type="subcellular location">
    <subcellularLocation>
        <location evidence="1">Cytoplasm</location>
    </subcellularLocation>
</comment>